<dbReference type="EMBL" id="CM023482">
    <property type="protein sequence ID" value="KAH6938552.1"/>
    <property type="molecule type" value="Genomic_DNA"/>
</dbReference>
<sequence length="203" mass="22239">MGVSSGKCAVIAPREVDDGVCLLYPPRPRWLSLLTAVPGPTPLLAPSFCQVLQEQESQAIPSPHAAPPVPVPLSYAEVAAQPPQPTSSPPLFVVPSRPIHPSRITTSMPTTGSWRTPDNLPVCYLPGIPGHVARLCRRRLWLHGNHQPVWPYSAPSSPFSPPNDSRLPSTYNVTPAARDRRSPSKRRRSLSPMRRFVVPLCFL</sequence>
<comment type="caution">
    <text evidence="1">The sequence shown here is derived from an EMBL/GenBank/DDBJ whole genome shotgun (WGS) entry which is preliminary data.</text>
</comment>
<organism evidence="1 2">
    <name type="scientific">Hyalomma asiaticum</name>
    <name type="common">Tick</name>
    <dbReference type="NCBI Taxonomy" id="266040"/>
    <lineage>
        <taxon>Eukaryota</taxon>
        <taxon>Metazoa</taxon>
        <taxon>Ecdysozoa</taxon>
        <taxon>Arthropoda</taxon>
        <taxon>Chelicerata</taxon>
        <taxon>Arachnida</taxon>
        <taxon>Acari</taxon>
        <taxon>Parasitiformes</taxon>
        <taxon>Ixodida</taxon>
        <taxon>Ixodoidea</taxon>
        <taxon>Ixodidae</taxon>
        <taxon>Hyalomminae</taxon>
        <taxon>Hyalomma</taxon>
    </lineage>
</organism>
<dbReference type="Proteomes" id="UP000821845">
    <property type="component" value="Chromosome 2"/>
</dbReference>
<reference evidence="1" key="1">
    <citation type="submission" date="2020-05" db="EMBL/GenBank/DDBJ databases">
        <title>Large-scale comparative analyses of tick genomes elucidate their genetic diversity and vector capacities.</title>
        <authorList>
            <person name="Jia N."/>
            <person name="Wang J."/>
            <person name="Shi W."/>
            <person name="Du L."/>
            <person name="Sun Y."/>
            <person name="Zhan W."/>
            <person name="Jiang J."/>
            <person name="Wang Q."/>
            <person name="Zhang B."/>
            <person name="Ji P."/>
            <person name="Sakyi L.B."/>
            <person name="Cui X."/>
            <person name="Yuan T."/>
            <person name="Jiang B."/>
            <person name="Yang W."/>
            <person name="Lam T.T.-Y."/>
            <person name="Chang Q."/>
            <person name="Ding S."/>
            <person name="Wang X."/>
            <person name="Zhu J."/>
            <person name="Ruan X."/>
            <person name="Zhao L."/>
            <person name="Wei J."/>
            <person name="Que T."/>
            <person name="Du C."/>
            <person name="Cheng J."/>
            <person name="Dai P."/>
            <person name="Han X."/>
            <person name="Huang E."/>
            <person name="Gao Y."/>
            <person name="Liu J."/>
            <person name="Shao H."/>
            <person name="Ye R."/>
            <person name="Li L."/>
            <person name="Wei W."/>
            <person name="Wang X."/>
            <person name="Wang C."/>
            <person name="Yang T."/>
            <person name="Huo Q."/>
            <person name="Li W."/>
            <person name="Guo W."/>
            <person name="Chen H."/>
            <person name="Zhou L."/>
            <person name="Ni X."/>
            <person name="Tian J."/>
            <person name="Zhou Y."/>
            <person name="Sheng Y."/>
            <person name="Liu T."/>
            <person name="Pan Y."/>
            <person name="Xia L."/>
            <person name="Li J."/>
            <person name="Zhao F."/>
            <person name="Cao W."/>
        </authorList>
    </citation>
    <scope>NUCLEOTIDE SEQUENCE</scope>
    <source>
        <strain evidence="1">Hyas-2018</strain>
    </source>
</reference>
<keyword evidence="2" id="KW-1185">Reference proteome</keyword>
<evidence type="ECO:0000313" key="2">
    <source>
        <dbReference type="Proteomes" id="UP000821845"/>
    </source>
</evidence>
<accession>A0ACB7STM5</accession>
<name>A0ACB7STM5_HYAAI</name>
<gene>
    <name evidence="1" type="ORF">HPB50_010517</name>
</gene>
<protein>
    <submittedName>
        <fullName evidence="1">Uncharacterized protein</fullName>
    </submittedName>
</protein>
<evidence type="ECO:0000313" key="1">
    <source>
        <dbReference type="EMBL" id="KAH6938552.1"/>
    </source>
</evidence>
<proteinExistence type="predicted"/>